<dbReference type="Gene3D" id="2.160.20.10">
    <property type="entry name" value="Single-stranded right-handed beta-helix, Pectin lyase-like"/>
    <property type="match status" value="1"/>
</dbReference>
<reference evidence="2 3" key="1">
    <citation type="submission" date="2020-01" db="EMBL/GenBank/DDBJ databases">
        <authorList>
            <person name="Kim M.K."/>
        </authorList>
    </citation>
    <scope>NUCLEOTIDE SEQUENCE [LARGE SCALE GENOMIC DNA]</scope>
    <source>
        <strain evidence="2 3">172606-1</strain>
    </source>
</reference>
<dbReference type="EMBL" id="CP048222">
    <property type="protein sequence ID" value="QHT70013.1"/>
    <property type="molecule type" value="Genomic_DNA"/>
</dbReference>
<feature type="domain" description="FlgD/Vpr Ig-like" evidence="1">
    <location>
        <begin position="528"/>
        <end position="587"/>
    </location>
</feature>
<dbReference type="InterPro" id="IPR025965">
    <property type="entry name" value="FlgD/Vpr_Ig-like"/>
</dbReference>
<dbReference type="Proteomes" id="UP000480178">
    <property type="component" value="Chromosome"/>
</dbReference>
<dbReference type="NCBIfam" id="TIGR04183">
    <property type="entry name" value="Por_Secre_tail"/>
    <property type="match status" value="1"/>
</dbReference>
<keyword evidence="3" id="KW-1185">Reference proteome</keyword>
<dbReference type="SUPFAM" id="SSF51126">
    <property type="entry name" value="Pectin lyase-like"/>
    <property type="match status" value="1"/>
</dbReference>
<dbReference type="KEGG" id="rhoz:GXP67_26895"/>
<dbReference type="InterPro" id="IPR012334">
    <property type="entry name" value="Pectin_lyas_fold"/>
</dbReference>
<name>A0A6C0GQX4_9BACT</name>
<evidence type="ECO:0000313" key="3">
    <source>
        <dbReference type="Proteomes" id="UP000480178"/>
    </source>
</evidence>
<sequence>MKKLRILILLGIVCLAAIPTMAQKLVPYTFRFEHQADTLKELELKVLTQVTYASTASLRLYFKGTQLGDNSYLLLEGTDGAKQELRKQDLENWQYSSAYFNGNAVKVSLIETAGEKNRVHISEIKVSKEQTDPDQADQKNTARISSETFQAATQAAPASTSYPYAAAVGRFTNGIKSFGTGWIAPNGAIITSYDIYWGYVSKSYDIIEFNVPPSNGTTVMHPGPEDQYPMVKHTNKYSNISPSFKGTSGDDNFIGGFAVLEALPNSTGLRPGERQKQYFRIATNPGSFVTSSDGIPVDIFQYGMPLRVSGSGQISALQLEATTLLPQSTHLKSYTGVTQYDREWFVLYQAPDIQEISVDEVIGSDAGGPITYQSSNVAIGIHNKNVPEFPAYGIGFSMSAFRNNLNDFFSANSVYVDGEGLYDPEDATGEIHKPYPTLYQAANEVSDGTQLYIAKGTYYAPLTINRPMTLRAPVGKVILGAPNPNARTAAGPSIPKELLMESAGFDDLEEELASVNSFVSYPNPFQDQTTIEYHLPDKSHVSVRVFNSTGAEMAILTNGVKEAGIHTIEWNGKDIQGREVPAGMYILQLIKGGKISVYKLIKK</sequence>
<proteinExistence type="predicted"/>
<evidence type="ECO:0000313" key="2">
    <source>
        <dbReference type="EMBL" id="QHT70013.1"/>
    </source>
</evidence>
<accession>A0A6C0GQX4</accession>
<dbReference type="Gene3D" id="2.60.40.4070">
    <property type="match status" value="1"/>
</dbReference>
<dbReference type="InterPro" id="IPR011050">
    <property type="entry name" value="Pectin_lyase_fold/virulence"/>
</dbReference>
<gene>
    <name evidence="2" type="ORF">GXP67_26895</name>
</gene>
<dbReference type="InterPro" id="IPR026444">
    <property type="entry name" value="Secre_tail"/>
</dbReference>
<dbReference type="AlphaFoldDB" id="A0A6C0GQX4"/>
<dbReference type="RefSeq" id="WP_162445996.1">
    <property type="nucleotide sequence ID" value="NZ_CP048222.1"/>
</dbReference>
<dbReference type="Pfam" id="PF13860">
    <property type="entry name" value="FlgD_ig"/>
    <property type="match status" value="1"/>
</dbReference>
<organism evidence="2 3">
    <name type="scientific">Rhodocytophaga rosea</name>
    <dbReference type="NCBI Taxonomy" id="2704465"/>
    <lineage>
        <taxon>Bacteria</taxon>
        <taxon>Pseudomonadati</taxon>
        <taxon>Bacteroidota</taxon>
        <taxon>Cytophagia</taxon>
        <taxon>Cytophagales</taxon>
        <taxon>Rhodocytophagaceae</taxon>
        <taxon>Rhodocytophaga</taxon>
    </lineage>
</organism>
<evidence type="ECO:0000259" key="1">
    <source>
        <dbReference type="Pfam" id="PF13860"/>
    </source>
</evidence>
<protein>
    <submittedName>
        <fullName evidence="2">T9SS type A sorting domain-containing protein</fullName>
    </submittedName>
</protein>